<evidence type="ECO:0000313" key="4">
    <source>
        <dbReference type="EMBL" id="MBB6039971.1"/>
    </source>
</evidence>
<dbReference type="PIRSF" id="PIRSF000126">
    <property type="entry name" value="11-beta-HSD1"/>
    <property type="match status" value="1"/>
</dbReference>
<dbReference type="Pfam" id="PF00106">
    <property type="entry name" value="adh_short"/>
    <property type="match status" value="1"/>
</dbReference>
<dbReference type="PRINTS" id="PR00081">
    <property type="entry name" value="GDHRDH"/>
</dbReference>
<dbReference type="EMBL" id="JACHGT010000028">
    <property type="protein sequence ID" value="MBB6039971.1"/>
    <property type="molecule type" value="Genomic_DNA"/>
</dbReference>
<evidence type="ECO:0000256" key="1">
    <source>
        <dbReference type="ARBA" id="ARBA00006484"/>
    </source>
</evidence>
<keyword evidence="2" id="KW-0560">Oxidoreductase</keyword>
<dbReference type="AlphaFoldDB" id="A0A841FRQ2"/>
<protein>
    <recommendedName>
        <fullName evidence="6">Short-chain dehydrogenase</fullName>
    </recommendedName>
</protein>
<dbReference type="InterPro" id="IPR036291">
    <property type="entry name" value="NAD(P)-bd_dom_sf"/>
</dbReference>
<dbReference type="GO" id="GO:0016491">
    <property type="term" value="F:oxidoreductase activity"/>
    <property type="evidence" value="ECO:0007669"/>
    <property type="project" value="UniProtKB-KW"/>
</dbReference>
<reference evidence="4 5" key="1">
    <citation type="submission" date="2020-08" db="EMBL/GenBank/DDBJ databases">
        <title>Genomic Encyclopedia of Type Strains, Phase IV (KMG-IV): sequencing the most valuable type-strain genomes for metagenomic binning, comparative biology and taxonomic classification.</title>
        <authorList>
            <person name="Goeker M."/>
        </authorList>
    </citation>
    <scope>NUCLEOTIDE SEQUENCE [LARGE SCALE GENOMIC DNA]</scope>
    <source>
        <strain evidence="4 5">YIM 65646</strain>
    </source>
</reference>
<sequence>MESAIFGPPAHHGSRRALITGATAGIGAAFARRLAADGYDLVLVARDAERLTESAELLHETYGVEVEALAADLTDDKGCEVVERRVSDAARRVDFLVNNAGMGLQQGFLGSPVEDEERQLRLNVRAVLRLTHAAVPSMMDRGWGAVVNVSSVAGFGAIGPGSTYNASKAWVTNFSESIGQAVQGKGVRVMALCPGYVRTEFHLRAGIETGGIPDPLWLDADAVVAAGLRDLDRARLVSIPTARYRVVSEVVRHAPRSLLYRLAGRMQKRSGRGGID</sequence>
<dbReference type="Gene3D" id="3.40.50.720">
    <property type="entry name" value="NAD(P)-binding Rossmann-like Domain"/>
    <property type="match status" value="1"/>
</dbReference>
<dbReference type="Proteomes" id="UP000548476">
    <property type="component" value="Unassembled WGS sequence"/>
</dbReference>
<comment type="similarity">
    <text evidence="1 3">Belongs to the short-chain dehydrogenases/reductases (SDR) family.</text>
</comment>
<dbReference type="RefSeq" id="WP_184793046.1">
    <property type="nucleotide sequence ID" value="NZ_BONT01000080.1"/>
</dbReference>
<evidence type="ECO:0000256" key="3">
    <source>
        <dbReference type="RuleBase" id="RU000363"/>
    </source>
</evidence>
<keyword evidence="5" id="KW-1185">Reference proteome</keyword>
<dbReference type="GO" id="GO:0016020">
    <property type="term" value="C:membrane"/>
    <property type="evidence" value="ECO:0007669"/>
    <property type="project" value="TreeGrafter"/>
</dbReference>
<dbReference type="InterPro" id="IPR002347">
    <property type="entry name" value="SDR_fam"/>
</dbReference>
<dbReference type="SUPFAM" id="SSF51735">
    <property type="entry name" value="NAD(P)-binding Rossmann-fold domains"/>
    <property type="match status" value="1"/>
</dbReference>
<dbReference type="PRINTS" id="PR00080">
    <property type="entry name" value="SDRFAMILY"/>
</dbReference>
<name>A0A841FRQ2_9ACTN</name>
<evidence type="ECO:0000256" key="2">
    <source>
        <dbReference type="ARBA" id="ARBA00023002"/>
    </source>
</evidence>
<dbReference type="CDD" id="cd05233">
    <property type="entry name" value="SDR_c"/>
    <property type="match status" value="1"/>
</dbReference>
<accession>A0A841FRQ2</accession>
<organism evidence="4 5">
    <name type="scientific">Phytomonospora endophytica</name>
    <dbReference type="NCBI Taxonomy" id="714109"/>
    <lineage>
        <taxon>Bacteria</taxon>
        <taxon>Bacillati</taxon>
        <taxon>Actinomycetota</taxon>
        <taxon>Actinomycetes</taxon>
        <taxon>Micromonosporales</taxon>
        <taxon>Micromonosporaceae</taxon>
        <taxon>Phytomonospora</taxon>
    </lineage>
</organism>
<proteinExistence type="inferred from homology"/>
<gene>
    <name evidence="4" type="ORF">HNR73_007870</name>
</gene>
<comment type="caution">
    <text evidence="4">The sequence shown here is derived from an EMBL/GenBank/DDBJ whole genome shotgun (WGS) entry which is preliminary data.</text>
</comment>
<evidence type="ECO:0000313" key="5">
    <source>
        <dbReference type="Proteomes" id="UP000548476"/>
    </source>
</evidence>
<dbReference type="PANTHER" id="PTHR44196">
    <property type="entry name" value="DEHYDROGENASE/REDUCTASE SDR FAMILY MEMBER 7B"/>
    <property type="match status" value="1"/>
</dbReference>
<dbReference type="PANTHER" id="PTHR44196:SF2">
    <property type="entry name" value="SHORT-CHAIN DEHYDROGENASE-RELATED"/>
    <property type="match status" value="1"/>
</dbReference>
<evidence type="ECO:0008006" key="6">
    <source>
        <dbReference type="Google" id="ProtNLM"/>
    </source>
</evidence>